<protein>
    <recommendedName>
        <fullName evidence="5">Mid2 domain-containing protein</fullName>
    </recommendedName>
</protein>
<sequence length="166" mass="17710">MSLPNEKHERTLSRTVKSGIALNSTARPRSSRRIRAPSPTTNANADSKRRFVREEETTHITITQTLPRPSGTLVATATLHGGLPAEPTPQSSGGISDKQLGAILGATIGTIAVILLIGCCLLRRKRQARPYRKPHPPKSSTPSPVVPSTPEFAAGLFRLHASSVPG</sequence>
<reference evidence="4" key="1">
    <citation type="journal article" date="2014" name="Genome Announc.">
        <title>Draft genome sequence of Colletotrichum sublineola, a destructive pathogen of cultivated sorghum.</title>
        <authorList>
            <person name="Baroncelli R."/>
            <person name="Sanz-Martin J.M."/>
            <person name="Rech G.E."/>
            <person name="Sukno S.A."/>
            <person name="Thon M.R."/>
        </authorList>
    </citation>
    <scope>NUCLEOTIDE SEQUENCE [LARGE SCALE GENOMIC DNA]</scope>
    <source>
        <strain evidence="4">TX430BB</strain>
    </source>
</reference>
<dbReference type="EMBL" id="JMSE01000778">
    <property type="protein sequence ID" value="KDN67760.1"/>
    <property type="molecule type" value="Genomic_DNA"/>
</dbReference>
<evidence type="ECO:0000256" key="2">
    <source>
        <dbReference type="SAM" id="Phobius"/>
    </source>
</evidence>
<keyword evidence="2" id="KW-0472">Membrane</keyword>
<evidence type="ECO:0000256" key="1">
    <source>
        <dbReference type="SAM" id="MobiDB-lite"/>
    </source>
</evidence>
<evidence type="ECO:0000313" key="3">
    <source>
        <dbReference type="EMBL" id="KDN67760.1"/>
    </source>
</evidence>
<accession>A0A066XP46</accession>
<dbReference type="eggNOG" id="ENOG502T4QV">
    <property type="taxonomic scope" value="Eukaryota"/>
</dbReference>
<proteinExistence type="predicted"/>
<evidence type="ECO:0000313" key="4">
    <source>
        <dbReference type="Proteomes" id="UP000027238"/>
    </source>
</evidence>
<dbReference type="OMA" id="HITITQT"/>
<keyword evidence="2" id="KW-1133">Transmembrane helix</keyword>
<gene>
    <name evidence="3" type="ORF">CSUB01_12672</name>
</gene>
<feature type="region of interest" description="Disordered" evidence="1">
    <location>
        <begin position="1"/>
        <end position="47"/>
    </location>
</feature>
<dbReference type="HOGENOM" id="CLU_1602604_0_0_1"/>
<organism evidence="3 4">
    <name type="scientific">Colletotrichum sublineola</name>
    <name type="common">Sorghum anthracnose fungus</name>
    <dbReference type="NCBI Taxonomy" id="1173701"/>
    <lineage>
        <taxon>Eukaryota</taxon>
        <taxon>Fungi</taxon>
        <taxon>Dikarya</taxon>
        <taxon>Ascomycota</taxon>
        <taxon>Pezizomycotina</taxon>
        <taxon>Sordariomycetes</taxon>
        <taxon>Hypocreomycetidae</taxon>
        <taxon>Glomerellales</taxon>
        <taxon>Glomerellaceae</taxon>
        <taxon>Colletotrichum</taxon>
        <taxon>Colletotrichum graminicola species complex</taxon>
    </lineage>
</organism>
<dbReference type="OrthoDB" id="4850906at2759"/>
<dbReference type="AlphaFoldDB" id="A0A066XP46"/>
<keyword evidence="4" id="KW-1185">Reference proteome</keyword>
<feature type="compositionally biased region" description="Low complexity" evidence="1">
    <location>
        <begin position="138"/>
        <end position="149"/>
    </location>
</feature>
<keyword evidence="2" id="KW-0812">Transmembrane</keyword>
<evidence type="ECO:0008006" key="5">
    <source>
        <dbReference type="Google" id="ProtNLM"/>
    </source>
</evidence>
<name>A0A066XP46_COLSU</name>
<dbReference type="Proteomes" id="UP000027238">
    <property type="component" value="Unassembled WGS sequence"/>
</dbReference>
<comment type="caution">
    <text evidence="3">The sequence shown here is derived from an EMBL/GenBank/DDBJ whole genome shotgun (WGS) entry which is preliminary data.</text>
</comment>
<feature type="compositionally biased region" description="Basic and acidic residues" evidence="1">
    <location>
        <begin position="1"/>
        <end position="12"/>
    </location>
</feature>
<feature type="transmembrane region" description="Helical" evidence="2">
    <location>
        <begin position="100"/>
        <end position="122"/>
    </location>
</feature>
<feature type="region of interest" description="Disordered" evidence="1">
    <location>
        <begin position="128"/>
        <end position="149"/>
    </location>
</feature>